<dbReference type="OrthoDB" id="3292504at2"/>
<dbReference type="AlphaFoldDB" id="A0A160PDQ1"/>
<accession>A0A160PDQ1</accession>
<name>A0A160PDQ1_9HYPH</name>
<dbReference type="RefSeq" id="WP_096485403.1">
    <property type="nucleotide sequence ID" value="NZ_AP014809.1"/>
</dbReference>
<dbReference type="Gene3D" id="3.90.320.10">
    <property type="match status" value="1"/>
</dbReference>
<dbReference type="InterPro" id="IPR011604">
    <property type="entry name" value="PDDEXK-like_dom_sf"/>
</dbReference>
<evidence type="ECO:0000313" key="4">
    <source>
        <dbReference type="Proteomes" id="UP000218288"/>
    </source>
</evidence>
<dbReference type="Proteomes" id="UP000218288">
    <property type="component" value="Chromosome"/>
</dbReference>
<sequence length="329" mass="36170">MRIIDHNEGRVPGPGLYRMPAALYHADPAPGPSLSSSIARAIISETPRHAHAKHPRLTPQTEDSKNRKMDLGSVAHEILTGEGRGIHVITATNKAGEAVETYATKAAQEERDEALAAGLTPVLSCDLLKAERMVAAVRSRLAETPETKGAFEQGAGETSLVWQDRLGLWGRAQLDWRGPEPHLIWDLKTTSAGLSDRAIATKIAEGLDIQEHWYRRGLTRLVPDLMGRVRMRFVFVETVEPFECRVIELSGEQQWLGERKAITAAVLFRECLRTGRWPGYAAGISRVEAPAWPAAQWEAREAADPLFREFGTALVLAHSTAAPDQEIAA</sequence>
<dbReference type="InterPro" id="IPR024432">
    <property type="entry name" value="Put_RecE_PDDEXK-like_dom"/>
</dbReference>
<reference evidence="3 4" key="1">
    <citation type="journal article" date="2016" name="Genome Announc.">
        <title>Complete Genome Sequence of Methylobacterium populi P-1M, Isolated from Pink-Pigmented Household Biofilm.</title>
        <authorList>
            <person name="Morohoshi T."/>
            <person name="Ikeda T."/>
        </authorList>
    </citation>
    <scope>NUCLEOTIDE SEQUENCE [LARGE SCALE GENOMIC DNA]</scope>
    <source>
        <strain evidence="3 4">P-1M</strain>
    </source>
</reference>
<dbReference type="EMBL" id="AP014809">
    <property type="protein sequence ID" value="BAU91207.1"/>
    <property type="molecule type" value="Genomic_DNA"/>
</dbReference>
<evidence type="ECO:0000313" key="3">
    <source>
        <dbReference type="EMBL" id="BAU91207.1"/>
    </source>
</evidence>
<proteinExistence type="predicted"/>
<gene>
    <name evidence="3" type="ORF">MPPM_2602</name>
</gene>
<evidence type="ECO:0000259" key="2">
    <source>
        <dbReference type="Pfam" id="PF12684"/>
    </source>
</evidence>
<feature type="region of interest" description="Disordered" evidence="1">
    <location>
        <begin position="46"/>
        <end position="65"/>
    </location>
</feature>
<dbReference type="Pfam" id="PF12684">
    <property type="entry name" value="DUF3799"/>
    <property type="match status" value="1"/>
</dbReference>
<protein>
    <recommendedName>
        <fullName evidence="2">Putative exodeoxyribonuclease 8 PDDEXK-like domain-containing protein</fullName>
    </recommendedName>
</protein>
<organism evidence="3 4">
    <name type="scientific">Methylorubrum populi</name>
    <dbReference type="NCBI Taxonomy" id="223967"/>
    <lineage>
        <taxon>Bacteria</taxon>
        <taxon>Pseudomonadati</taxon>
        <taxon>Pseudomonadota</taxon>
        <taxon>Alphaproteobacteria</taxon>
        <taxon>Hyphomicrobiales</taxon>
        <taxon>Methylobacteriaceae</taxon>
        <taxon>Methylorubrum</taxon>
    </lineage>
</organism>
<feature type="domain" description="Putative exodeoxyribonuclease 8 PDDEXK-like" evidence="2">
    <location>
        <begin position="44"/>
        <end position="282"/>
    </location>
</feature>
<evidence type="ECO:0000256" key="1">
    <source>
        <dbReference type="SAM" id="MobiDB-lite"/>
    </source>
</evidence>